<accession>A0A835H276</accession>
<keyword evidence="10" id="KW-1185">Reference proteome</keyword>
<keyword evidence="5 8" id="KW-0378">Hydrolase</keyword>
<evidence type="ECO:0000256" key="3">
    <source>
        <dbReference type="ARBA" id="ARBA00022512"/>
    </source>
</evidence>
<comment type="subcellular location">
    <subcellularLocation>
        <location evidence="1">Secreted</location>
        <location evidence="1">Cell wall</location>
    </subcellularLocation>
</comment>
<dbReference type="Proteomes" id="UP000631114">
    <property type="component" value="Unassembled WGS sequence"/>
</dbReference>
<keyword evidence="7" id="KW-0961">Cell wall biogenesis/degradation</keyword>
<dbReference type="GO" id="GO:0004650">
    <property type="term" value="F:polygalacturonase activity"/>
    <property type="evidence" value="ECO:0007669"/>
    <property type="project" value="InterPro"/>
</dbReference>
<dbReference type="PANTHER" id="PTHR31375">
    <property type="match status" value="1"/>
</dbReference>
<dbReference type="GO" id="GO:0005975">
    <property type="term" value="P:carbohydrate metabolic process"/>
    <property type="evidence" value="ECO:0007669"/>
    <property type="project" value="InterPro"/>
</dbReference>
<gene>
    <name evidence="9" type="ORF">IFM89_011578</name>
</gene>
<dbReference type="AlphaFoldDB" id="A0A835H276"/>
<evidence type="ECO:0000256" key="1">
    <source>
        <dbReference type="ARBA" id="ARBA00004191"/>
    </source>
</evidence>
<dbReference type="InterPro" id="IPR000743">
    <property type="entry name" value="Glyco_hydro_28"/>
</dbReference>
<comment type="caution">
    <text evidence="9">The sequence shown here is derived from an EMBL/GenBank/DDBJ whole genome shotgun (WGS) entry which is preliminary data.</text>
</comment>
<dbReference type="Gene3D" id="2.160.20.10">
    <property type="entry name" value="Single-stranded right-handed beta-helix, Pectin lyase-like"/>
    <property type="match status" value="2"/>
</dbReference>
<sequence length="141" mass="15505">MFALDISVIDFGAGDDGKTDASYAFIEAWTVACSSDIPTTIFVPSKRHFHSSIDIAIQNVTSINAELYHMVIHLCQNVILQGFRIHAPEESPNTDGIHVEQSFNIRILNIGMRTGDDYCVSIGPGTKDLWIQYVVCGPGMT</sequence>
<keyword evidence="4" id="KW-0964">Secreted</keyword>
<evidence type="ECO:0008006" key="11">
    <source>
        <dbReference type="Google" id="ProtNLM"/>
    </source>
</evidence>
<keyword evidence="6 8" id="KW-0326">Glycosidase</keyword>
<evidence type="ECO:0000313" key="9">
    <source>
        <dbReference type="EMBL" id="KAF9591995.1"/>
    </source>
</evidence>
<dbReference type="EMBL" id="JADFTS010000008">
    <property type="protein sequence ID" value="KAF9591995.1"/>
    <property type="molecule type" value="Genomic_DNA"/>
</dbReference>
<evidence type="ECO:0000256" key="6">
    <source>
        <dbReference type="ARBA" id="ARBA00023295"/>
    </source>
</evidence>
<protein>
    <recommendedName>
        <fullName evidence="11">Polygalacturonase</fullName>
    </recommendedName>
</protein>
<name>A0A835H276_9MAGN</name>
<keyword evidence="3" id="KW-0134">Cell wall</keyword>
<reference evidence="9 10" key="1">
    <citation type="submission" date="2020-10" db="EMBL/GenBank/DDBJ databases">
        <title>The Coptis chinensis genome and diversification of protoberbering-type alkaloids.</title>
        <authorList>
            <person name="Wang B."/>
            <person name="Shu S."/>
            <person name="Song C."/>
            <person name="Liu Y."/>
        </authorList>
    </citation>
    <scope>NUCLEOTIDE SEQUENCE [LARGE SCALE GENOMIC DNA]</scope>
    <source>
        <strain evidence="9">HL-2020</strain>
        <tissue evidence="9">Leaf</tissue>
    </source>
</reference>
<dbReference type="GO" id="GO:0071555">
    <property type="term" value="P:cell wall organization"/>
    <property type="evidence" value="ECO:0007669"/>
    <property type="project" value="UniProtKB-KW"/>
</dbReference>
<proteinExistence type="inferred from homology"/>
<evidence type="ECO:0000256" key="8">
    <source>
        <dbReference type="RuleBase" id="RU361169"/>
    </source>
</evidence>
<dbReference type="InterPro" id="IPR012334">
    <property type="entry name" value="Pectin_lyas_fold"/>
</dbReference>
<evidence type="ECO:0000313" key="10">
    <source>
        <dbReference type="Proteomes" id="UP000631114"/>
    </source>
</evidence>
<comment type="similarity">
    <text evidence="2 8">Belongs to the glycosyl hydrolase 28 family.</text>
</comment>
<dbReference type="SUPFAM" id="SSF51126">
    <property type="entry name" value="Pectin lyase-like"/>
    <property type="match status" value="1"/>
</dbReference>
<dbReference type="InterPro" id="IPR011050">
    <property type="entry name" value="Pectin_lyase_fold/virulence"/>
</dbReference>
<dbReference type="OrthoDB" id="1909044at2759"/>
<evidence type="ECO:0000256" key="2">
    <source>
        <dbReference type="ARBA" id="ARBA00008834"/>
    </source>
</evidence>
<evidence type="ECO:0000256" key="4">
    <source>
        <dbReference type="ARBA" id="ARBA00022525"/>
    </source>
</evidence>
<organism evidence="9 10">
    <name type="scientific">Coptis chinensis</name>
    <dbReference type="NCBI Taxonomy" id="261450"/>
    <lineage>
        <taxon>Eukaryota</taxon>
        <taxon>Viridiplantae</taxon>
        <taxon>Streptophyta</taxon>
        <taxon>Embryophyta</taxon>
        <taxon>Tracheophyta</taxon>
        <taxon>Spermatophyta</taxon>
        <taxon>Magnoliopsida</taxon>
        <taxon>Ranunculales</taxon>
        <taxon>Ranunculaceae</taxon>
        <taxon>Coptidoideae</taxon>
        <taxon>Coptis</taxon>
    </lineage>
</organism>
<dbReference type="Pfam" id="PF00295">
    <property type="entry name" value="Glyco_hydro_28"/>
    <property type="match status" value="1"/>
</dbReference>
<evidence type="ECO:0000256" key="5">
    <source>
        <dbReference type="ARBA" id="ARBA00022801"/>
    </source>
</evidence>
<evidence type="ECO:0000256" key="7">
    <source>
        <dbReference type="ARBA" id="ARBA00023316"/>
    </source>
</evidence>